<reference evidence="2" key="1">
    <citation type="journal article" date="2021" name="Proc. Natl. Acad. Sci. U.S.A.">
        <title>A Catalog of Tens of Thousands of Viruses from Human Metagenomes Reveals Hidden Associations with Chronic Diseases.</title>
        <authorList>
            <person name="Tisza M.J."/>
            <person name="Buck C.B."/>
        </authorList>
    </citation>
    <scope>NUCLEOTIDE SEQUENCE</scope>
    <source>
        <strain evidence="2">Ctqq75</strain>
    </source>
</reference>
<feature type="region of interest" description="Disordered" evidence="1">
    <location>
        <begin position="15"/>
        <end position="49"/>
    </location>
</feature>
<sequence length="66" mass="7083">MCFKVKSPSVANTQVTASQLLPSTEATEPESPVYGEGSDAFNKKKGRDALKIKMNSTSTGYNPVNM</sequence>
<dbReference type="Pfam" id="PF17570">
    <property type="entry name" value="T7-like_gp67"/>
    <property type="match status" value="1"/>
</dbReference>
<accession>A0A8S5RE33</accession>
<dbReference type="EMBL" id="BK059096">
    <property type="protein sequence ID" value="DAE29662.1"/>
    <property type="molecule type" value="Genomic_DNA"/>
</dbReference>
<proteinExistence type="predicted"/>
<name>A0A8S5RE33_9VIRU</name>
<evidence type="ECO:0000313" key="2">
    <source>
        <dbReference type="EMBL" id="DAE29662.1"/>
    </source>
</evidence>
<feature type="compositionally biased region" description="Polar residues" evidence="1">
    <location>
        <begin position="15"/>
        <end position="26"/>
    </location>
</feature>
<dbReference type="InterPro" id="IPR020134">
    <property type="entry name" value="Phage_T7-like_6.7"/>
</dbReference>
<organism evidence="2">
    <name type="scientific">virus sp. ctqq75</name>
    <dbReference type="NCBI Taxonomy" id="2827999"/>
    <lineage>
        <taxon>Viruses</taxon>
    </lineage>
</organism>
<protein>
    <submittedName>
        <fullName evidence="2">Uncharacterized protein</fullName>
    </submittedName>
</protein>
<evidence type="ECO:0000256" key="1">
    <source>
        <dbReference type="SAM" id="MobiDB-lite"/>
    </source>
</evidence>